<evidence type="ECO:0000256" key="3">
    <source>
        <dbReference type="ARBA" id="ARBA00022475"/>
    </source>
</evidence>
<feature type="transmembrane region" description="Helical" evidence="7">
    <location>
        <begin position="86"/>
        <end position="106"/>
    </location>
</feature>
<feature type="transmembrane region" description="Helical" evidence="7">
    <location>
        <begin position="112"/>
        <end position="129"/>
    </location>
</feature>
<dbReference type="PANTHER" id="PTHR42718:SF9">
    <property type="entry name" value="MAJOR FACILITATOR SUPERFAMILY MULTIDRUG TRANSPORTER MFSC"/>
    <property type="match status" value="1"/>
</dbReference>
<dbReference type="Pfam" id="PF07690">
    <property type="entry name" value="MFS_1"/>
    <property type="match status" value="1"/>
</dbReference>
<dbReference type="PANTHER" id="PTHR42718">
    <property type="entry name" value="MAJOR FACILITATOR SUPERFAMILY MULTIDRUG TRANSPORTER MFSC"/>
    <property type="match status" value="1"/>
</dbReference>
<dbReference type="AlphaFoldDB" id="A0A8K0V5M8"/>
<dbReference type="Proteomes" id="UP000659047">
    <property type="component" value="Unassembled WGS sequence"/>
</dbReference>
<keyword evidence="2" id="KW-0813">Transport</keyword>
<protein>
    <submittedName>
        <fullName evidence="9">MFS transporter</fullName>
    </submittedName>
</protein>
<feature type="transmembrane region" description="Helical" evidence="7">
    <location>
        <begin position="273"/>
        <end position="296"/>
    </location>
</feature>
<proteinExistence type="predicted"/>
<evidence type="ECO:0000256" key="2">
    <source>
        <dbReference type="ARBA" id="ARBA00022448"/>
    </source>
</evidence>
<dbReference type="Gene3D" id="1.20.1250.20">
    <property type="entry name" value="MFS general substrate transporter like domains"/>
    <property type="match status" value="1"/>
</dbReference>
<feature type="transmembrane region" description="Helical" evidence="7">
    <location>
        <begin position="169"/>
        <end position="187"/>
    </location>
</feature>
<feature type="transmembrane region" description="Helical" evidence="7">
    <location>
        <begin position="438"/>
        <end position="458"/>
    </location>
</feature>
<evidence type="ECO:0000256" key="7">
    <source>
        <dbReference type="SAM" id="Phobius"/>
    </source>
</evidence>
<evidence type="ECO:0000313" key="10">
    <source>
        <dbReference type="Proteomes" id="UP000659047"/>
    </source>
</evidence>
<dbReference type="SUPFAM" id="SSF103473">
    <property type="entry name" value="MFS general substrate transporter"/>
    <property type="match status" value="1"/>
</dbReference>
<organism evidence="9 10">
    <name type="scientific">Tenebrionibacter intestinalis</name>
    <dbReference type="NCBI Taxonomy" id="2799638"/>
    <lineage>
        <taxon>Bacteria</taxon>
        <taxon>Pseudomonadati</taxon>
        <taxon>Pseudomonadota</taxon>
        <taxon>Gammaproteobacteria</taxon>
        <taxon>Enterobacterales</taxon>
        <taxon>Enterobacteriaceae</taxon>
        <taxon>Tenebrionibacter/Tenebrionicola group</taxon>
        <taxon>Tenebrionibacter</taxon>
    </lineage>
</organism>
<gene>
    <name evidence="9" type="ORF">JJB97_11060</name>
</gene>
<dbReference type="InterPro" id="IPR011701">
    <property type="entry name" value="MFS"/>
</dbReference>
<keyword evidence="3" id="KW-1003">Cell membrane</keyword>
<comment type="caution">
    <text evidence="9">The sequence shown here is derived from an EMBL/GenBank/DDBJ whole genome shotgun (WGS) entry which is preliminary data.</text>
</comment>
<evidence type="ECO:0000256" key="1">
    <source>
        <dbReference type="ARBA" id="ARBA00004141"/>
    </source>
</evidence>
<feature type="transmembrane region" description="Helical" evidence="7">
    <location>
        <begin position="308"/>
        <end position="325"/>
    </location>
</feature>
<keyword evidence="6 7" id="KW-0472">Membrane</keyword>
<dbReference type="RefSeq" id="WP_238714077.1">
    <property type="nucleotide sequence ID" value="NZ_JAEPBH010000026.1"/>
</dbReference>
<evidence type="ECO:0000256" key="5">
    <source>
        <dbReference type="ARBA" id="ARBA00022989"/>
    </source>
</evidence>
<feature type="domain" description="Major facilitator superfamily (MFS) profile" evidence="8">
    <location>
        <begin position="17"/>
        <end position="462"/>
    </location>
</feature>
<keyword evidence="4 7" id="KW-0812">Transmembrane</keyword>
<feature type="transmembrane region" description="Helical" evidence="7">
    <location>
        <begin position="141"/>
        <end position="163"/>
    </location>
</feature>
<evidence type="ECO:0000259" key="8">
    <source>
        <dbReference type="PROSITE" id="PS50850"/>
    </source>
</evidence>
<feature type="transmembrane region" description="Helical" evidence="7">
    <location>
        <begin position="54"/>
        <end position="74"/>
    </location>
</feature>
<dbReference type="InterPro" id="IPR020846">
    <property type="entry name" value="MFS_dom"/>
</dbReference>
<reference evidence="9" key="1">
    <citation type="submission" date="2021-01" db="EMBL/GenBank/DDBJ databases">
        <title>Intestinitalea alba gen. nov., sp. nov., a novel genus of the family Enterobacteriaceae, isolated from the gut of the plastic-eating mealworm Tenebrio molitor L.</title>
        <authorList>
            <person name="Yang Y."/>
        </authorList>
    </citation>
    <scope>NUCLEOTIDE SEQUENCE</scope>
    <source>
        <strain evidence="9">BIT-L3</strain>
    </source>
</reference>
<feature type="transmembrane region" description="Helical" evidence="7">
    <location>
        <begin position="361"/>
        <end position="382"/>
    </location>
</feature>
<comment type="subcellular location">
    <subcellularLocation>
        <location evidence="1">Membrane</location>
        <topology evidence="1">Multi-pass membrane protein</topology>
    </subcellularLocation>
</comment>
<dbReference type="GO" id="GO:0022857">
    <property type="term" value="F:transmembrane transporter activity"/>
    <property type="evidence" value="ECO:0007669"/>
    <property type="project" value="InterPro"/>
</dbReference>
<dbReference type="Gene3D" id="1.20.1720.10">
    <property type="entry name" value="Multidrug resistance protein D"/>
    <property type="match status" value="1"/>
</dbReference>
<dbReference type="EMBL" id="JAEPBH010000026">
    <property type="protein sequence ID" value="MBK4715858.1"/>
    <property type="molecule type" value="Genomic_DNA"/>
</dbReference>
<evidence type="ECO:0000256" key="4">
    <source>
        <dbReference type="ARBA" id="ARBA00022692"/>
    </source>
</evidence>
<accession>A0A8K0V5M8</accession>
<dbReference type="InterPro" id="IPR036259">
    <property type="entry name" value="MFS_trans_sf"/>
</dbReference>
<dbReference type="PROSITE" id="PS50850">
    <property type="entry name" value="MFS"/>
    <property type="match status" value="1"/>
</dbReference>
<sequence>MSTILLDNARFVGNDRLLTGIVLGVLTFWLFAQSMINVVPAIEASVAIPVETLTMAVSLSALFSGCFIVASGSLADRFGRMRLTRLGLMLSVLGCLMLVIAQGPLLFLLGRAVQGFSAACIMPATLALLKEWYDGKARQRAISFWVIGSWGGSGLSSFVGGAIATGLGWRWIFIVSSGVALLALYLLRNAPESRSAMAARTKLDWGGLISLAVTLVLLNLFISKGRVWGWASAESFTMLGATLVAACCFWRLERVRQGGNALIDFELFRNRAWSGATLSNMLLNGCVGTMMIASIYMQQGRSFSSFKVGIMTLGYLVTVLAMIRVGERLLQRYGARLPMMAGPTITGAGVMLLSCTFLSDAAYIIAVFLGYILFGLGLGCYATPSTDTAVTHAPGEKAGVASGIYKMGSSLGGAFGIAGSASLFALLMTFGIERAAQFTLLANTGLCLLAVMVSWLMVPRSRS</sequence>
<keyword evidence="10" id="KW-1185">Reference proteome</keyword>
<feature type="transmembrane region" description="Helical" evidence="7">
    <location>
        <begin position="411"/>
        <end position="432"/>
    </location>
</feature>
<evidence type="ECO:0000256" key="6">
    <source>
        <dbReference type="ARBA" id="ARBA00023136"/>
    </source>
</evidence>
<dbReference type="CDD" id="cd17321">
    <property type="entry name" value="MFS_MMR_MDR_like"/>
    <property type="match status" value="1"/>
</dbReference>
<name>A0A8K0V5M8_9ENTR</name>
<feature type="transmembrane region" description="Helical" evidence="7">
    <location>
        <begin position="21"/>
        <end position="42"/>
    </location>
</feature>
<feature type="transmembrane region" description="Helical" evidence="7">
    <location>
        <begin position="203"/>
        <end position="222"/>
    </location>
</feature>
<feature type="transmembrane region" description="Helical" evidence="7">
    <location>
        <begin position="337"/>
        <end position="355"/>
    </location>
</feature>
<evidence type="ECO:0000313" key="9">
    <source>
        <dbReference type="EMBL" id="MBK4715858.1"/>
    </source>
</evidence>
<keyword evidence="5 7" id="KW-1133">Transmembrane helix</keyword>
<dbReference type="GO" id="GO:0016020">
    <property type="term" value="C:membrane"/>
    <property type="evidence" value="ECO:0007669"/>
    <property type="project" value="UniProtKB-SubCell"/>
</dbReference>